<evidence type="ECO:0000313" key="15">
    <source>
        <dbReference type="EMBL" id="MBK0400346.1"/>
    </source>
</evidence>
<dbReference type="InterPro" id="IPR029026">
    <property type="entry name" value="tRNA_m1G_MTases_N"/>
</dbReference>
<organism evidence="15 16">
    <name type="scientific">Thermohalobaculum xanthum</name>
    <dbReference type="NCBI Taxonomy" id="2753746"/>
    <lineage>
        <taxon>Bacteria</taxon>
        <taxon>Pseudomonadati</taxon>
        <taxon>Pseudomonadota</taxon>
        <taxon>Alphaproteobacteria</taxon>
        <taxon>Rhodobacterales</taxon>
        <taxon>Paracoccaceae</taxon>
        <taxon>Thermohalobaculum</taxon>
    </lineage>
</organism>
<dbReference type="CDD" id="cd18084">
    <property type="entry name" value="RsmE-like"/>
    <property type="match status" value="1"/>
</dbReference>
<keyword evidence="6 12" id="KW-0698">rRNA processing</keyword>
<dbReference type="InterPro" id="IPR046887">
    <property type="entry name" value="RsmE_PUA-like"/>
</dbReference>
<evidence type="ECO:0000256" key="4">
    <source>
        <dbReference type="ARBA" id="ARBA00013673"/>
    </source>
</evidence>
<evidence type="ECO:0000256" key="2">
    <source>
        <dbReference type="ARBA" id="ARBA00005528"/>
    </source>
</evidence>
<dbReference type="EC" id="2.1.1.193" evidence="3 12"/>
<dbReference type="Pfam" id="PF20260">
    <property type="entry name" value="PUA_4"/>
    <property type="match status" value="1"/>
</dbReference>
<evidence type="ECO:0000313" key="16">
    <source>
        <dbReference type="Proteomes" id="UP000655420"/>
    </source>
</evidence>
<accession>A0A8J7M858</accession>
<evidence type="ECO:0000256" key="8">
    <source>
        <dbReference type="ARBA" id="ARBA00022679"/>
    </source>
</evidence>
<dbReference type="InterPro" id="IPR029028">
    <property type="entry name" value="Alpha/beta_knot_MTases"/>
</dbReference>
<evidence type="ECO:0000259" key="13">
    <source>
        <dbReference type="Pfam" id="PF04452"/>
    </source>
</evidence>
<comment type="similarity">
    <text evidence="2 12">Belongs to the RNA methyltransferase RsmE family.</text>
</comment>
<dbReference type="PANTHER" id="PTHR30027">
    <property type="entry name" value="RIBOSOMAL RNA SMALL SUBUNIT METHYLTRANSFERASE E"/>
    <property type="match status" value="1"/>
</dbReference>
<dbReference type="Gene3D" id="3.40.1280.10">
    <property type="match status" value="1"/>
</dbReference>
<keyword evidence="8 12" id="KW-0808">Transferase</keyword>
<dbReference type="InterPro" id="IPR046886">
    <property type="entry name" value="RsmE_MTase_dom"/>
</dbReference>
<keyword evidence="7 12" id="KW-0489">Methyltransferase</keyword>
<dbReference type="EMBL" id="JAEHHL010000008">
    <property type="protein sequence ID" value="MBK0400346.1"/>
    <property type="molecule type" value="Genomic_DNA"/>
</dbReference>
<reference evidence="15" key="1">
    <citation type="submission" date="2020-12" db="EMBL/GenBank/DDBJ databases">
        <title>Bacterial taxonomy.</title>
        <authorList>
            <person name="Pan X."/>
        </authorList>
    </citation>
    <scope>NUCLEOTIDE SEQUENCE</scope>
    <source>
        <strain evidence="15">M0105</strain>
    </source>
</reference>
<comment type="catalytic activity">
    <reaction evidence="11 12">
        <text>uridine(1498) in 16S rRNA + S-adenosyl-L-methionine = N(3)-methyluridine(1498) in 16S rRNA + S-adenosyl-L-homocysteine + H(+)</text>
        <dbReference type="Rhea" id="RHEA:42920"/>
        <dbReference type="Rhea" id="RHEA-COMP:10283"/>
        <dbReference type="Rhea" id="RHEA-COMP:10284"/>
        <dbReference type="ChEBI" id="CHEBI:15378"/>
        <dbReference type="ChEBI" id="CHEBI:57856"/>
        <dbReference type="ChEBI" id="CHEBI:59789"/>
        <dbReference type="ChEBI" id="CHEBI:65315"/>
        <dbReference type="ChEBI" id="CHEBI:74502"/>
        <dbReference type="EC" id="2.1.1.193"/>
    </reaction>
</comment>
<evidence type="ECO:0000256" key="3">
    <source>
        <dbReference type="ARBA" id="ARBA00012328"/>
    </source>
</evidence>
<feature type="domain" description="Ribosomal RNA small subunit methyltransferase E PUA-like" evidence="14">
    <location>
        <begin position="29"/>
        <end position="74"/>
    </location>
</feature>
<dbReference type="GO" id="GO:0070475">
    <property type="term" value="P:rRNA base methylation"/>
    <property type="evidence" value="ECO:0007669"/>
    <property type="project" value="TreeGrafter"/>
</dbReference>
<protein>
    <recommendedName>
        <fullName evidence="4 12">Ribosomal RNA small subunit methyltransferase E</fullName>
        <ecNumber evidence="3 12">2.1.1.193</ecNumber>
    </recommendedName>
</protein>
<evidence type="ECO:0000256" key="9">
    <source>
        <dbReference type="ARBA" id="ARBA00022691"/>
    </source>
</evidence>
<evidence type="ECO:0000256" key="7">
    <source>
        <dbReference type="ARBA" id="ARBA00022603"/>
    </source>
</evidence>
<dbReference type="NCBIfam" id="NF008696">
    <property type="entry name" value="PRK11713.3-5"/>
    <property type="match status" value="1"/>
</dbReference>
<dbReference type="GO" id="GO:0070042">
    <property type="term" value="F:rRNA (uridine-N3-)-methyltransferase activity"/>
    <property type="evidence" value="ECO:0007669"/>
    <property type="project" value="TreeGrafter"/>
</dbReference>
<sequence>MGRAMAQDGAKIRLYLDAPLAADGVVDLAREQAHYLFVVMRQAVGARLLVFNGTDGEWLAEVAEAGKRGGQLRLVEQTRPQDRPPDLWLMFAPVKKARTDFIAEKACEMGCRRIVPVFTRHTNSERVNVDRLRAHAVEAAEQCGILTVPEVAEPVALDRLLADWDANRRILFCDESGAGRPAREVLLEAGPGAWAVLTGPEGGFAPEEAARLRALPCAHAASLGPRILRADTAAVAALALWQASIGDWR</sequence>
<dbReference type="GO" id="GO:0005737">
    <property type="term" value="C:cytoplasm"/>
    <property type="evidence" value="ECO:0007669"/>
    <property type="project" value="UniProtKB-SubCell"/>
</dbReference>
<dbReference type="SUPFAM" id="SSF88697">
    <property type="entry name" value="PUA domain-like"/>
    <property type="match status" value="1"/>
</dbReference>
<comment type="function">
    <text evidence="10 12">Specifically methylates the N3 position of the uracil ring of uridine 1498 (m3U1498) in 16S rRNA. Acts on the fully assembled 30S ribosomal subunit.</text>
</comment>
<dbReference type="Proteomes" id="UP000655420">
    <property type="component" value="Unassembled WGS sequence"/>
</dbReference>
<keyword evidence="5 12" id="KW-0963">Cytoplasm</keyword>
<dbReference type="InterPro" id="IPR006700">
    <property type="entry name" value="RsmE"/>
</dbReference>
<dbReference type="Pfam" id="PF04452">
    <property type="entry name" value="Methyltrans_RNA"/>
    <property type="match status" value="1"/>
</dbReference>
<comment type="caution">
    <text evidence="15">The sequence shown here is derived from an EMBL/GenBank/DDBJ whole genome shotgun (WGS) entry which is preliminary data.</text>
</comment>
<dbReference type="SUPFAM" id="SSF75217">
    <property type="entry name" value="alpha/beta knot"/>
    <property type="match status" value="1"/>
</dbReference>
<dbReference type="PIRSF" id="PIRSF015601">
    <property type="entry name" value="MTase_slr0722"/>
    <property type="match status" value="1"/>
</dbReference>
<dbReference type="InterPro" id="IPR015947">
    <property type="entry name" value="PUA-like_sf"/>
</dbReference>
<keyword evidence="16" id="KW-1185">Reference proteome</keyword>
<evidence type="ECO:0000256" key="12">
    <source>
        <dbReference type="PIRNR" id="PIRNR015601"/>
    </source>
</evidence>
<comment type="subcellular location">
    <subcellularLocation>
        <location evidence="1 12">Cytoplasm</location>
    </subcellularLocation>
</comment>
<dbReference type="NCBIfam" id="TIGR00046">
    <property type="entry name" value="RsmE family RNA methyltransferase"/>
    <property type="match status" value="1"/>
</dbReference>
<dbReference type="AlphaFoldDB" id="A0A8J7M858"/>
<proteinExistence type="inferred from homology"/>
<dbReference type="Gene3D" id="2.40.240.20">
    <property type="entry name" value="Hypothetical PUA domain-like, domain 1"/>
    <property type="match status" value="1"/>
</dbReference>
<dbReference type="PANTHER" id="PTHR30027:SF3">
    <property type="entry name" value="16S RRNA (URACIL(1498)-N(3))-METHYLTRANSFERASE"/>
    <property type="match status" value="1"/>
</dbReference>
<evidence type="ECO:0000256" key="5">
    <source>
        <dbReference type="ARBA" id="ARBA00022490"/>
    </source>
</evidence>
<evidence type="ECO:0000256" key="6">
    <source>
        <dbReference type="ARBA" id="ARBA00022552"/>
    </source>
</evidence>
<feature type="domain" description="Ribosomal RNA small subunit methyltransferase E methyltransferase" evidence="13">
    <location>
        <begin position="84"/>
        <end position="242"/>
    </location>
</feature>
<keyword evidence="9 12" id="KW-0949">S-adenosyl-L-methionine</keyword>
<evidence type="ECO:0000256" key="10">
    <source>
        <dbReference type="ARBA" id="ARBA00025699"/>
    </source>
</evidence>
<evidence type="ECO:0000259" key="14">
    <source>
        <dbReference type="Pfam" id="PF20260"/>
    </source>
</evidence>
<gene>
    <name evidence="15" type="ORF">H0I76_14190</name>
</gene>
<evidence type="ECO:0000256" key="1">
    <source>
        <dbReference type="ARBA" id="ARBA00004496"/>
    </source>
</evidence>
<name>A0A8J7M858_9RHOB</name>
<evidence type="ECO:0000256" key="11">
    <source>
        <dbReference type="ARBA" id="ARBA00047944"/>
    </source>
</evidence>